<protein>
    <submittedName>
        <fullName evidence="1">Uncharacterized protein</fullName>
    </submittedName>
</protein>
<dbReference type="Gramene" id="C.cajan_23020.t">
    <property type="protein sequence ID" value="C.cajan_23020.t"/>
    <property type="gene ID" value="C.cajan_23020"/>
</dbReference>
<keyword evidence="2" id="KW-1185">Reference proteome</keyword>
<organism evidence="1 2">
    <name type="scientific">Cajanus cajan</name>
    <name type="common">Pigeon pea</name>
    <name type="synonym">Cajanus indicus</name>
    <dbReference type="NCBI Taxonomy" id="3821"/>
    <lineage>
        <taxon>Eukaryota</taxon>
        <taxon>Viridiplantae</taxon>
        <taxon>Streptophyta</taxon>
        <taxon>Embryophyta</taxon>
        <taxon>Tracheophyta</taxon>
        <taxon>Spermatophyta</taxon>
        <taxon>Magnoliopsida</taxon>
        <taxon>eudicotyledons</taxon>
        <taxon>Gunneridae</taxon>
        <taxon>Pentapetalae</taxon>
        <taxon>rosids</taxon>
        <taxon>fabids</taxon>
        <taxon>Fabales</taxon>
        <taxon>Fabaceae</taxon>
        <taxon>Papilionoideae</taxon>
        <taxon>50 kb inversion clade</taxon>
        <taxon>NPAAA clade</taxon>
        <taxon>indigoferoid/millettioid clade</taxon>
        <taxon>Phaseoleae</taxon>
        <taxon>Cajanus</taxon>
    </lineage>
</organism>
<accession>A0A151T2L6</accession>
<proteinExistence type="predicted"/>
<gene>
    <name evidence="1" type="ORF">KK1_023698</name>
</gene>
<name>A0A151T2L6_CAJCA</name>
<dbReference type="AlphaFoldDB" id="A0A151T2L6"/>
<dbReference type="EMBL" id="CM003611">
    <property type="protein sequence ID" value="KYP61267.1"/>
    <property type="molecule type" value="Genomic_DNA"/>
</dbReference>
<dbReference type="Proteomes" id="UP000075243">
    <property type="component" value="Chromosome 9"/>
</dbReference>
<sequence length="57" mass="6844">MYWGLGVKNTVDFNITFLAKWRFWLDNWACLECLALHHPRMFLDSKQKHDSIASMEK</sequence>
<evidence type="ECO:0000313" key="2">
    <source>
        <dbReference type="Proteomes" id="UP000075243"/>
    </source>
</evidence>
<evidence type="ECO:0000313" key="1">
    <source>
        <dbReference type="EMBL" id="KYP61267.1"/>
    </source>
</evidence>
<reference evidence="1 2" key="1">
    <citation type="journal article" date="2012" name="Nat. Biotechnol.">
        <title>Draft genome sequence of pigeonpea (Cajanus cajan), an orphan legume crop of resource-poor farmers.</title>
        <authorList>
            <person name="Varshney R.K."/>
            <person name="Chen W."/>
            <person name="Li Y."/>
            <person name="Bharti A.K."/>
            <person name="Saxena R.K."/>
            <person name="Schlueter J.A."/>
            <person name="Donoghue M.T."/>
            <person name="Azam S."/>
            <person name="Fan G."/>
            <person name="Whaley A.M."/>
            <person name="Farmer A.D."/>
            <person name="Sheridan J."/>
            <person name="Iwata A."/>
            <person name="Tuteja R."/>
            <person name="Penmetsa R.V."/>
            <person name="Wu W."/>
            <person name="Upadhyaya H.D."/>
            <person name="Yang S.P."/>
            <person name="Shah T."/>
            <person name="Saxena K.B."/>
            <person name="Michael T."/>
            <person name="McCombie W.R."/>
            <person name="Yang B."/>
            <person name="Zhang G."/>
            <person name="Yang H."/>
            <person name="Wang J."/>
            <person name="Spillane C."/>
            <person name="Cook D.R."/>
            <person name="May G.D."/>
            <person name="Xu X."/>
            <person name="Jackson S.A."/>
        </authorList>
    </citation>
    <scope>NUCLEOTIDE SEQUENCE [LARGE SCALE GENOMIC DNA]</scope>
    <source>
        <strain evidence="2">cv. Asha</strain>
    </source>
</reference>